<dbReference type="EC" id="2.4.-.-" evidence="3"/>
<keyword evidence="1 3" id="KW-0808">Transferase</keyword>
<name>A0ABZ1CB57_9BACT</name>
<reference evidence="3 4" key="2">
    <citation type="submission" date="2023-12" db="EMBL/GenBank/DDBJ databases">
        <title>Description of an unclassified Opitutus bacterium of Verrucomicrobiota.</title>
        <authorList>
            <person name="Zhang D.-F."/>
        </authorList>
    </citation>
    <scope>NUCLEOTIDE SEQUENCE [LARGE SCALE GENOMIC DNA]</scope>
    <source>
        <strain evidence="3 4">WL0086</strain>
    </source>
</reference>
<feature type="domain" description="Glycosyltransferase subfamily 4-like N-terminal" evidence="2">
    <location>
        <begin position="22"/>
        <end position="207"/>
    </location>
</feature>
<evidence type="ECO:0000259" key="2">
    <source>
        <dbReference type="Pfam" id="PF13439"/>
    </source>
</evidence>
<evidence type="ECO:0000256" key="1">
    <source>
        <dbReference type="ARBA" id="ARBA00022679"/>
    </source>
</evidence>
<dbReference type="Pfam" id="PF13692">
    <property type="entry name" value="Glyco_trans_1_4"/>
    <property type="match status" value="1"/>
</dbReference>
<dbReference type="InterPro" id="IPR028098">
    <property type="entry name" value="Glyco_trans_4-like_N"/>
</dbReference>
<keyword evidence="3" id="KW-0328">Glycosyltransferase</keyword>
<dbReference type="GO" id="GO:0016757">
    <property type="term" value="F:glycosyltransferase activity"/>
    <property type="evidence" value="ECO:0007669"/>
    <property type="project" value="UniProtKB-KW"/>
</dbReference>
<organism evidence="3 4">
    <name type="scientific">Actomonas aquatica</name>
    <dbReference type="NCBI Taxonomy" id="2866162"/>
    <lineage>
        <taxon>Bacteria</taxon>
        <taxon>Pseudomonadati</taxon>
        <taxon>Verrucomicrobiota</taxon>
        <taxon>Opitutia</taxon>
        <taxon>Opitutales</taxon>
        <taxon>Opitutaceae</taxon>
        <taxon>Actomonas</taxon>
    </lineage>
</organism>
<gene>
    <name evidence="3" type="ORF">K1X11_003550</name>
</gene>
<sequence>MARVAIYIARHLCTAPRGRKEADALAAAGHDVTVHGQWWDPQLIERDRALMQNRPWCFRPFADHRPGSGIRALRWWFYRLQCRAARELFLRTRAKFSPLLGYGVPALLRHARKERADLTIAHSEGSLWAINKLRAEGHRVGVDFEDWFSQDLPADKRRHRPVAWLEELEAAALRTCVYLTAPSLAVANAMQRAYGGSAPSVIYNTISSEHHATSPRESGPARLHWFSQTIGPGRGLENLFSALPDVSGDWTLHLRGEDPQRHGQHLLSTLPEGLRDHVEFLPTVSPGELTESTARFDVGLALEPSTSRNNDLTVSNKLFQYLHSGLAIIASATTGHREILEQVPEAGFVVPINDPSALATAINRLISDATQLGNARSAALAAAANFDQARQLDHYAALAARALAT</sequence>
<dbReference type="Pfam" id="PF13439">
    <property type="entry name" value="Glyco_transf_4"/>
    <property type="match status" value="1"/>
</dbReference>
<keyword evidence="4" id="KW-1185">Reference proteome</keyword>
<dbReference type="RefSeq" id="WP_221033266.1">
    <property type="nucleotide sequence ID" value="NZ_CP139781.1"/>
</dbReference>
<proteinExistence type="predicted"/>
<reference evidence="3 4" key="1">
    <citation type="submission" date="2021-08" db="EMBL/GenBank/DDBJ databases">
        <authorList>
            <person name="Zhang D."/>
            <person name="Zhang A."/>
            <person name="Wang L."/>
        </authorList>
    </citation>
    <scope>NUCLEOTIDE SEQUENCE [LARGE SCALE GENOMIC DNA]</scope>
    <source>
        <strain evidence="3 4">WL0086</strain>
    </source>
</reference>
<dbReference type="PANTHER" id="PTHR46401">
    <property type="entry name" value="GLYCOSYLTRANSFERASE WBBK-RELATED"/>
    <property type="match status" value="1"/>
</dbReference>
<evidence type="ECO:0000313" key="4">
    <source>
        <dbReference type="Proteomes" id="UP000738431"/>
    </source>
</evidence>
<dbReference type="Gene3D" id="3.40.50.2000">
    <property type="entry name" value="Glycogen Phosphorylase B"/>
    <property type="match status" value="2"/>
</dbReference>
<accession>A0ABZ1CB57</accession>
<protein>
    <submittedName>
        <fullName evidence="3">Glycosyltransferase</fullName>
        <ecNumber evidence="3">2.4.-.-</ecNumber>
    </submittedName>
</protein>
<dbReference type="SUPFAM" id="SSF53756">
    <property type="entry name" value="UDP-Glycosyltransferase/glycogen phosphorylase"/>
    <property type="match status" value="1"/>
</dbReference>
<dbReference type="Proteomes" id="UP000738431">
    <property type="component" value="Chromosome"/>
</dbReference>
<dbReference type="PANTHER" id="PTHR46401:SF2">
    <property type="entry name" value="GLYCOSYLTRANSFERASE WBBK-RELATED"/>
    <property type="match status" value="1"/>
</dbReference>
<dbReference type="EMBL" id="CP139781">
    <property type="protein sequence ID" value="WRQ88463.1"/>
    <property type="molecule type" value="Genomic_DNA"/>
</dbReference>
<evidence type="ECO:0000313" key="3">
    <source>
        <dbReference type="EMBL" id="WRQ88463.1"/>
    </source>
</evidence>